<evidence type="ECO:0000256" key="3">
    <source>
        <dbReference type="SAM" id="MobiDB-lite"/>
    </source>
</evidence>
<keyword evidence="2" id="KW-0131">Cell cycle</keyword>
<feature type="compositionally biased region" description="Basic and acidic residues" evidence="3">
    <location>
        <begin position="8"/>
        <end position="31"/>
    </location>
</feature>
<feature type="compositionally biased region" description="Basic and acidic residues" evidence="3">
    <location>
        <begin position="90"/>
        <end position="102"/>
    </location>
</feature>
<organism evidence="5 6">
    <name type="scientific">Lineolata rhizophorae</name>
    <dbReference type="NCBI Taxonomy" id="578093"/>
    <lineage>
        <taxon>Eukaryota</taxon>
        <taxon>Fungi</taxon>
        <taxon>Dikarya</taxon>
        <taxon>Ascomycota</taxon>
        <taxon>Pezizomycotina</taxon>
        <taxon>Dothideomycetes</taxon>
        <taxon>Dothideomycetes incertae sedis</taxon>
        <taxon>Lineolatales</taxon>
        <taxon>Lineolataceae</taxon>
        <taxon>Lineolata</taxon>
    </lineage>
</organism>
<dbReference type="Proteomes" id="UP000799766">
    <property type="component" value="Unassembled WGS sequence"/>
</dbReference>
<evidence type="ECO:0000259" key="4">
    <source>
        <dbReference type="Pfam" id="PF16679"/>
    </source>
</evidence>
<feature type="region of interest" description="Disordered" evidence="3">
    <location>
        <begin position="1"/>
        <end position="56"/>
    </location>
</feature>
<feature type="domain" description="DNA replication factor Cdt1 C-terminal" evidence="4">
    <location>
        <begin position="23"/>
        <end position="152"/>
    </location>
</feature>
<sequence>MPPVRRTVQREKSKPTLERKDGLLARIKAKEQQQSTSRCASSTSVSSGAGADAPDARERKIAVSRLPATLAVLDMVVAHGPGGAAAESAAEGRGDDGAEAAGRDQRRVTIGFDELVRRVRSTGGTILSAKEAELCVVVMAETRPEYVQVVKRGVVKCVVVSQGRRPDVAEMKELADAA</sequence>
<gene>
    <name evidence="5" type="ORF">BDY21DRAFT_340500</name>
</gene>
<name>A0A6A6P3H9_9PEZI</name>
<evidence type="ECO:0000256" key="2">
    <source>
        <dbReference type="ARBA" id="ARBA00023306"/>
    </source>
</evidence>
<dbReference type="Gene3D" id="1.10.10.1420">
    <property type="entry name" value="DNA replication factor Cdt1, C-terminal WH domain"/>
    <property type="match status" value="1"/>
</dbReference>
<dbReference type="EMBL" id="MU001677">
    <property type="protein sequence ID" value="KAF2458526.1"/>
    <property type="molecule type" value="Genomic_DNA"/>
</dbReference>
<feature type="region of interest" description="Disordered" evidence="3">
    <location>
        <begin position="82"/>
        <end position="102"/>
    </location>
</feature>
<dbReference type="InterPro" id="IPR038090">
    <property type="entry name" value="Cdt1_C_WH_dom_sf"/>
</dbReference>
<accession>A0A6A6P3H9</accession>
<evidence type="ECO:0000313" key="5">
    <source>
        <dbReference type="EMBL" id="KAF2458526.1"/>
    </source>
</evidence>
<reference evidence="5" key="1">
    <citation type="journal article" date="2020" name="Stud. Mycol.">
        <title>101 Dothideomycetes genomes: a test case for predicting lifestyles and emergence of pathogens.</title>
        <authorList>
            <person name="Haridas S."/>
            <person name="Albert R."/>
            <person name="Binder M."/>
            <person name="Bloem J."/>
            <person name="Labutti K."/>
            <person name="Salamov A."/>
            <person name="Andreopoulos B."/>
            <person name="Baker S."/>
            <person name="Barry K."/>
            <person name="Bills G."/>
            <person name="Bluhm B."/>
            <person name="Cannon C."/>
            <person name="Castanera R."/>
            <person name="Culley D."/>
            <person name="Daum C."/>
            <person name="Ezra D."/>
            <person name="Gonzalez J."/>
            <person name="Henrissat B."/>
            <person name="Kuo A."/>
            <person name="Liang C."/>
            <person name="Lipzen A."/>
            <person name="Lutzoni F."/>
            <person name="Magnuson J."/>
            <person name="Mondo S."/>
            <person name="Nolan M."/>
            <person name="Ohm R."/>
            <person name="Pangilinan J."/>
            <person name="Park H.-J."/>
            <person name="Ramirez L."/>
            <person name="Alfaro M."/>
            <person name="Sun H."/>
            <person name="Tritt A."/>
            <person name="Yoshinaga Y."/>
            <person name="Zwiers L.-H."/>
            <person name="Turgeon B."/>
            <person name="Goodwin S."/>
            <person name="Spatafora J."/>
            <person name="Crous P."/>
            <person name="Grigoriev I."/>
        </authorList>
    </citation>
    <scope>NUCLEOTIDE SEQUENCE</scope>
    <source>
        <strain evidence="5">ATCC 16933</strain>
    </source>
</reference>
<dbReference type="AlphaFoldDB" id="A0A6A6P3H9"/>
<keyword evidence="6" id="KW-1185">Reference proteome</keyword>
<dbReference type="Pfam" id="PF16679">
    <property type="entry name" value="CDT1_C"/>
    <property type="match status" value="1"/>
</dbReference>
<dbReference type="InterPro" id="IPR032054">
    <property type="entry name" value="Cdt1_C"/>
</dbReference>
<evidence type="ECO:0000313" key="6">
    <source>
        <dbReference type="Proteomes" id="UP000799766"/>
    </source>
</evidence>
<feature type="compositionally biased region" description="Low complexity" evidence="3">
    <location>
        <begin position="35"/>
        <end position="53"/>
    </location>
</feature>
<proteinExistence type="inferred from homology"/>
<protein>
    <recommendedName>
        <fullName evidence="4">DNA replication factor Cdt1 C-terminal domain-containing protein</fullName>
    </recommendedName>
</protein>
<evidence type="ECO:0000256" key="1">
    <source>
        <dbReference type="ARBA" id="ARBA00008356"/>
    </source>
</evidence>
<comment type="similarity">
    <text evidence="1">Belongs to the Cdt1 family.</text>
</comment>